<dbReference type="Proteomes" id="UP000011715">
    <property type="component" value="Unassembled WGS sequence"/>
</dbReference>
<dbReference type="PANTHER" id="PTHR12864">
    <property type="entry name" value="RAN BINDING PROTEIN 9-RELATED"/>
    <property type="match status" value="1"/>
</dbReference>
<dbReference type="VEuPathDB" id="FungiDB:MAPG_00847"/>
<dbReference type="InterPro" id="IPR024964">
    <property type="entry name" value="CTLH/CRA"/>
</dbReference>
<keyword evidence="5" id="KW-1185">Reference proteome</keyword>
<reference evidence="4" key="4">
    <citation type="journal article" date="2015" name="G3 (Bethesda)">
        <title>Genome sequences of three phytopathogenic species of the Magnaporthaceae family of fungi.</title>
        <authorList>
            <person name="Okagaki L.H."/>
            <person name="Nunes C.C."/>
            <person name="Sailsbery J."/>
            <person name="Clay B."/>
            <person name="Brown D."/>
            <person name="John T."/>
            <person name="Oh Y."/>
            <person name="Young N."/>
            <person name="Fitzgerald M."/>
            <person name="Haas B.J."/>
            <person name="Zeng Q."/>
            <person name="Young S."/>
            <person name="Adiconis X."/>
            <person name="Fan L."/>
            <person name="Levin J.Z."/>
            <person name="Mitchell T.K."/>
            <person name="Okubara P.A."/>
            <person name="Farman M.L."/>
            <person name="Kohn L.M."/>
            <person name="Birren B."/>
            <person name="Ma L.-J."/>
            <person name="Dean R.A."/>
        </authorList>
    </citation>
    <scope>NUCLEOTIDE SEQUENCE</scope>
    <source>
        <strain evidence="4">ATCC 64411 / 73-15</strain>
    </source>
</reference>
<dbReference type="Pfam" id="PF10607">
    <property type="entry name" value="CTLH"/>
    <property type="match status" value="1"/>
</dbReference>
<evidence type="ECO:0000313" key="5">
    <source>
        <dbReference type="Proteomes" id="UP000011715"/>
    </source>
</evidence>
<reference evidence="4" key="5">
    <citation type="submission" date="2015-06" db="UniProtKB">
        <authorList>
            <consortium name="EnsemblFungi"/>
        </authorList>
    </citation>
    <scope>IDENTIFICATION</scope>
    <source>
        <strain evidence="4">ATCC 64411</strain>
    </source>
</reference>
<dbReference type="OrthoDB" id="2415936at2759"/>
<reference evidence="3" key="3">
    <citation type="submission" date="2011-03" db="EMBL/GenBank/DDBJ databases">
        <title>Annotation of Magnaporthe poae ATCC 64411.</title>
        <authorList>
            <person name="Ma L.-J."/>
            <person name="Dead R."/>
            <person name="Young S.K."/>
            <person name="Zeng Q."/>
            <person name="Gargeya S."/>
            <person name="Fitzgerald M."/>
            <person name="Haas B."/>
            <person name="Abouelleil A."/>
            <person name="Alvarado L."/>
            <person name="Arachchi H.M."/>
            <person name="Berlin A."/>
            <person name="Brown A."/>
            <person name="Chapman S.B."/>
            <person name="Chen Z."/>
            <person name="Dunbar C."/>
            <person name="Freedman E."/>
            <person name="Gearin G."/>
            <person name="Gellesch M."/>
            <person name="Goldberg J."/>
            <person name="Griggs A."/>
            <person name="Gujja S."/>
            <person name="Heiman D."/>
            <person name="Howarth C."/>
            <person name="Larson L."/>
            <person name="Lui A."/>
            <person name="MacDonald P.J.P."/>
            <person name="Mehta T."/>
            <person name="Montmayeur A."/>
            <person name="Murphy C."/>
            <person name="Neiman D."/>
            <person name="Pearson M."/>
            <person name="Priest M."/>
            <person name="Roberts A."/>
            <person name="Saif S."/>
            <person name="Shea T."/>
            <person name="Shenoy N."/>
            <person name="Sisk P."/>
            <person name="Stolte C."/>
            <person name="Sykes S."/>
            <person name="Yandava C."/>
            <person name="Wortman J."/>
            <person name="Nusbaum C."/>
            <person name="Birren B."/>
        </authorList>
    </citation>
    <scope>NUCLEOTIDE SEQUENCE</scope>
    <source>
        <strain evidence="3">ATCC 64411</strain>
    </source>
</reference>
<dbReference type="SMART" id="SM00668">
    <property type="entry name" value="CTLH"/>
    <property type="match status" value="1"/>
</dbReference>
<evidence type="ECO:0000313" key="4">
    <source>
        <dbReference type="EnsemblFungi" id="MAPG_00847T0"/>
    </source>
</evidence>
<dbReference type="EnsemblFungi" id="MAPG_00847T0">
    <property type="protein sequence ID" value="MAPG_00847T0"/>
    <property type="gene ID" value="MAPG_00847"/>
</dbReference>
<dbReference type="SMART" id="SM00757">
    <property type="entry name" value="CRA"/>
    <property type="match status" value="1"/>
</dbReference>
<dbReference type="PROSITE" id="PS50897">
    <property type="entry name" value="CTLH"/>
    <property type="match status" value="1"/>
</dbReference>
<name>A0A0C4DM47_MAGP6</name>
<dbReference type="AlphaFoldDB" id="A0A0C4DM47"/>
<feature type="domain" description="CTLH" evidence="2">
    <location>
        <begin position="129"/>
        <end position="186"/>
    </location>
</feature>
<organism evidence="4 5">
    <name type="scientific">Magnaporthiopsis poae (strain ATCC 64411 / 73-15)</name>
    <name type="common">Kentucky bluegrass fungus</name>
    <name type="synonym">Magnaporthe poae</name>
    <dbReference type="NCBI Taxonomy" id="644358"/>
    <lineage>
        <taxon>Eukaryota</taxon>
        <taxon>Fungi</taxon>
        <taxon>Dikarya</taxon>
        <taxon>Ascomycota</taxon>
        <taxon>Pezizomycotina</taxon>
        <taxon>Sordariomycetes</taxon>
        <taxon>Sordariomycetidae</taxon>
        <taxon>Magnaporthales</taxon>
        <taxon>Magnaporthaceae</taxon>
        <taxon>Magnaporthiopsis</taxon>
    </lineage>
</organism>
<evidence type="ECO:0000313" key="3">
    <source>
        <dbReference type="EMBL" id="KLU81766.1"/>
    </source>
</evidence>
<dbReference type="InterPro" id="IPR013144">
    <property type="entry name" value="CRA_dom"/>
</dbReference>
<evidence type="ECO:0000259" key="2">
    <source>
        <dbReference type="PROSITE" id="PS50897"/>
    </source>
</evidence>
<gene>
    <name evidence="3" type="ORF">MAPG_00847</name>
</gene>
<reference evidence="3" key="2">
    <citation type="submission" date="2010-05" db="EMBL/GenBank/DDBJ databases">
        <title>The Genome Sequence of Magnaporthe poae strain ATCC 64411.</title>
        <authorList>
            <consortium name="The Broad Institute Genome Sequencing Platform"/>
            <consortium name="Broad Institute Genome Sequencing Center for Infectious Disease"/>
            <person name="Ma L.-J."/>
            <person name="Dead R."/>
            <person name="Young S."/>
            <person name="Zeng Q."/>
            <person name="Koehrsen M."/>
            <person name="Alvarado L."/>
            <person name="Berlin A."/>
            <person name="Chapman S.B."/>
            <person name="Chen Z."/>
            <person name="Freedman E."/>
            <person name="Gellesch M."/>
            <person name="Goldberg J."/>
            <person name="Griggs A."/>
            <person name="Gujja S."/>
            <person name="Heilman E.R."/>
            <person name="Heiman D."/>
            <person name="Hepburn T."/>
            <person name="Howarth C."/>
            <person name="Jen D."/>
            <person name="Larson L."/>
            <person name="Mehta T."/>
            <person name="Neiman D."/>
            <person name="Pearson M."/>
            <person name="Roberts A."/>
            <person name="Saif S."/>
            <person name="Shea T."/>
            <person name="Shenoy N."/>
            <person name="Sisk P."/>
            <person name="Stolte C."/>
            <person name="Sykes S."/>
            <person name="Walk T."/>
            <person name="White J."/>
            <person name="Yandava C."/>
            <person name="Haas B."/>
            <person name="Nusbaum C."/>
            <person name="Birren B."/>
        </authorList>
    </citation>
    <scope>NUCLEOTIDE SEQUENCE</scope>
    <source>
        <strain evidence="3">ATCC 64411</strain>
    </source>
</reference>
<reference evidence="5" key="1">
    <citation type="submission" date="2010-05" db="EMBL/GenBank/DDBJ databases">
        <title>The genome sequence of Magnaporthe poae strain ATCC 64411.</title>
        <authorList>
            <person name="Ma L.-J."/>
            <person name="Dead R."/>
            <person name="Young S."/>
            <person name="Zeng Q."/>
            <person name="Koehrsen M."/>
            <person name="Alvarado L."/>
            <person name="Berlin A."/>
            <person name="Chapman S.B."/>
            <person name="Chen Z."/>
            <person name="Freedman E."/>
            <person name="Gellesch M."/>
            <person name="Goldberg J."/>
            <person name="Griggs A."/>
            <person name="Gujja S."/>
            <person name="Heilman E.R."/>
            <person name="Heiman D."/>
            <person name="Hepburn T."/>
            <person name="Howarth C."/>
            <person name="Jen D."/>
            <person name="Larson L."/>
            <person name="Mehta T."/>
            <person name="Neiman D."/>
            <person name="Pearson M."/>
            <person name="Roberts A."/>
            <person name="Saif S."/>
            <person name="Shea T."/>
            <person name="Shenoy N."/>
            <person name="Sisk P."/>
            <person name="Stolte C."/>
            <person name="Sykes S."/>
            <person name="Walk T."/>
            <person name="White J."/>
            <person name="Yandava C."/>
            <person name="Haas B."/>
            <person name="Nusbaum C."/>
            <person name="Birren B."/>
        </authorList>
    </citation>
    <scope>NUCLEOTIDE SEQUENCE [LARGE SCALE GENOMIC DNA]</scope>
    <source>
        <strain evidence="5">ATCC 64411 / 73-15</strain>
    </source>
</reference>
<dbReference type="InterPro" id="IPR050618">
    <property type="entry name" value="Ubq-SigPath_Reg"/>
</dbReference>
<proteinExistence type="predicted"/>
<protein>
    <submittedName>
        <fullName evidence="3">CTLH domain-containing protein</fullName>
    </submittedName>
</protein>
<dbReference type="EMBL" id="GL876966">
    <property type="protein sequence ID" value="KLU81766.1"/>
    <property type="molecule type" value="Genomic_DNA"/>
</dbReference>
<accession>A0A0C4DM47</accession>
<dbReference type="eggNOG" id="KOG2659">
    <property type="taxonomic scope" value="Eukaryota"/>
</dbReference>
<evidence type="ECO:0000256" key="1">
    <source>
        <dbReference type="ARBA" id="ARBA00002343"/>
    </source>
</evidence>
<dbReference type="PROSITE" id="PS50896">
    <property type="entry name" value="LISH"/>
    <property type="match status" value="1"/>
</dbReference>
<dbReference type="OMA" id="KMILWAQ"/>
<dbReference type="EMBL" id="ADBL01000198">
    <property type="status" value="NOT_ANNOTATED_CDS"/>
    <property type="molecule type" value="Genomic_DNA"/>
</dbReference>
<dbReference type="STRING" id="644358.A0A0C4DM47"/>
<dbReference type="InterPro" id="IPR006595">
    <property type="entry name" value="CTLH_C"/>
</dbReference>
<dbReference type="InterPro" id="IPR006594">
    <property type="entry name" value="LisH"/>
</dbReference>
<comment type="function">
    <text evidence="1">Involved in the proteasome-dependent degradation of fructose-1,6-bisphosphatase.</text>
</comment>
<sequence length="314" mass="34998">MSRPLPWGELNSIADTDPALLNYITSYFRQRAALRRLGLPYPSLQEDEEARDLLARGAQTTQQPAKMTSTTSTATPVKHSFEARVAAVRSPKSDINAVILDYLTLEGYPMAAANFAKEANIPAQQDDASILARQEIQNHIHKGSIKAAIEGLNDLDPEILGKNPPLHFALLRLQLVELIRSSNGEDIADAVTFAQEQLGPRAPASKEFTEDLELTMSLLFFSRDNVPPRVRRLLHPDLRREVADSVNKAILDQQSQRRVTAIRELTKLRAWAENTARVRKIELPTRLDLGLGCDDGDMADDRLHENGHEPMVTT</sequence>